<dbReference type="Proteomes" id="UP001560573">
    <property type="component" value="Unassembled WGS sequence"/>
</dbReference>
<proteinExistence type="inferred from homology"/>
<keyword evidence="5 7" id="KW-0119">Carbohydrate metabolism</keyword>
<dbReference type="GO" id="GO:0016787">
    <property type="term" value="F:hydrolase activity"/>
    <property type="evidence" value="ECO:0007669"/>
    <property type="project" value="UniProtKB-KW"/>
</dbReference>
<dbReference type="SUPFAM" id="SSF56784">
    <property type="entry name" value="HAD-like"/>
    <property type="match status" value="1"/>
</dbReference>
<evidence type="ECO:0000256" key="2">
    <source>
        <dbReference type="ARBA" id="ARBA00022490"/>
    </source>
</evidence>
<comment type="subcellular location">
    <subcellularLocation>
        <location evidence="1 7">Cytoplasm</location>
    </subcellularLocation>
</comment>
<reference evidence="8 9" key="1">
    <citation type="submission" date="2023-07" db="EMBL/GenBank/DDBJ databases">
        <authorList>
            <person name="Lian W.-H."/>
        </authorList>
    </citation>
    <scope>NUCLEOTIDE SEQUENCE [LARGE SCALE GENOMIC DNA]</scope>
    <source>
        <strain evidence="8 9">SYSU DXS3180</strain>
    </source>
</reference>
<accession>A0ABV3ZIR6</accession>
<evidence type="ECO:0000256" key="3">
    <source>
        <dbReference type="ARBA" id="ARBA00022723"/>
    </source>
</evidence>
<dbReference type="PIRSF" id="PIRSF004682">
    <property type="entry name" value="GmhB"/>
    <property type="match status" value="1"/>
</dbReference>
<protein>
    <recommendedName>
        <fullName evidence="6 7">D,D-heptose 1,7-bisphosphate phosphatase</fullName>
        <ecNumber evidence="7">3.1.3.-</ecNumber>
    </recommendedName>
</protein>
<dbReference type="InterPro" id="IPR006543">
    <property type="entry name" value="Histidinol-phos"/>
</dbReference>
<evidence type="ECO:0000256" key="5">
    <source>
        <dbReference type="ARBA" id="ARBA00023277"/>
    </source>
</evidence>
<evidence type="ECO:0000256" key="4">
    <source>
        <dbReference type="ARBA" id="ARBA00022801"/>
    </source>
</evidence>
<comment type="similarity">
    <text evidence="7">Belongs to the gmhB family.</text>
</comment>
<dbReference type="PANTHER" id="PTHR42891">
    <property type="entry name" value="D-GLYCERO-BETA-D-MANNO-HEPTOSE-1,7-BISPHOSPHATE 7-PHOSPHATASE"/>
    <property type="match status" value="1"/>
</dbReference>
<keyword evidence="9" id="KW-1185">Reference proteome</keyword>
<evidence type="ECO:0000313" key="9">
    <source>
        <dbReference type="Proteomes" id="UP001560573"/>
    </source>
</evidence>
<sequence length="192" mass="21467">MNKAVFIDKDGTLIKDVPYNVNPELIFLNDNIAEVLSILRDNGYLLILVSNQAGIAKGFFSKEELMIASSKIIELLAEESAYLDAYYYCPHHPEGTMPEFSVSCSCRKPAPGMLLMAAREHNIDLSQSWMIGDILDDMEAGKRAGCKTIFYNNGNETAWEMNAFRKPDYVISDLLEAAGIIYGKQEYSVGNF</sequence>
<organism evidence="8 9">
    <name type="scientific">Danxiaibacter flavus</name>
    <dbReference type="NCBI Taxonomy" id="3049108"/>
    <lineage>
        <taxon>Bacteria</taxon>
        <taxon>Pseudomonadati</taxon>
        <taxon>Bacteroidota</taxon>
        <taxon>Chitinophagia</taxon>
        <taxon>Chitinophagales</taxon>
        <taxon>Chitinophagaceae</taxon>
        <taxon>Danxiaibacter</taxon>
    </lineage>
</organism>
<dbReference type="NCBIfam" id="TIGR01662">
    <property type="entry name" value="HAD-SF-IIIA"/>
    <property type="match status" value="1"/>
</dbReference>
<dbReference type="InterPro" id="IPR004446">
    <property type="entry name" value="Heptose_bisP_phosphatase"/>
</dbReference>
<comment type="caution">
    <text evidence="8">The sequence shown here is derived from an EMBL/GenBank/DDBJ whole genome shotgun (WGS) entry which is preliminary data.</text>
</comment>
<dbReference type="NCBIfam" id="TIGR01656">
    <property type="entry name" value="Histidinol-ppas"/>
    <property type="match status" value="1"/>
</dbReference>
<keyword evidence="2 7" id="KW-0963">Cytoplasm</keyword>
<dbReference type="Pfam" id="PF13242">
    <property type="entry name" value="Hydrolase_like"/>
    <property type="match status" value="1"/>
</dbReference>
<evidence type="ECO:0000256" key="7">
    <source>
        <dbReference type="PIRNR" id="PIRNR004682"/>
    </source>
</evidence>
<keyword evidence="3" id="KW-0479">Metal-binding</keyword>
<dbReference type="CDD" id="cd07503">
    <property type="entry name" value="HAD_HisB-N"/>
    <property type="match status" value="1"/>
</dbReference>
<dbReference type="PANTHER" id="PTHR42891:SF1">
    <property type="entry name" value="D-GLYCERO-BETA-D-MANNO-HEPTOSE-1,7-BISPHOSPHATE 7-PHOSPHATASE"/>
    <property type="match status" value="1"/>
</dbReference>
<name>A0ABV3ZIR6_9BACT</name>
<dbReference type="RefSeq" id="WP_369331194.1">
    <property type="nucleotide sequence ID" value="NZ_JAULBC010000007.1"/>
</dbReference>
<dbReference type="InterPro" id="IPR006549">
    <property type="entry name" value="HAD-SF_hydro_IIIA"/>
</dbReference>
<dbReference type="EC" id="3.1.3.-" evidence="7"/>
<evidence type="ECO:0000256" key="1">
    <source>
        <dbReference type="ARBA" id="ARBA00004496"/>
    </source>
</evidence>
<evidence type="ECO:0000313" key="8">
    <source>
        <dbReference type="EMBL" id="MEX6689786.1"/>
    </source>
</evidence>
<keyword evidence="4 7" id="KW-0378">Hydrolase</keyword>
<evidence type="ECO:0000256" key="6">
    <source>
        <dbReference type="ARBA" id="ARBA00031828"/>
    </source>
</evidence>
<gene>
    <name evidence="8" type="ORF">QTN47_19930</name>
</gene>
<dbReference type="InterPro" id="IPR023214">
    <property type="entry name" value="HAD_sf"/>
</dbReference>
<dbReference type="EMBL" id="JAULBC010000007">
    <property type="protein sequence ID" value="MEX6689786.1"/>
    <property type="molecule type" value="Genomic_DNA"/>
</dbReference>
<dbReference type="InterPro" id="IPR036412">
    <property type="entry name" value="HAD-like_sf"/>
</dbReference>
<dbReference type="Gene3D" id="3.40.50.1000">
    <property type="entry name" value="HAD superfamily/HAD-like"/>
    <property type="match status" value="1"/>
</dbReference>